<dbReference type="InterPro" id="IPR007833">
    <property type="entry name" value="Capsule_polysaccharide_synth"/>
</dbReference>
<dbReference type="OrthoDB" id="543755at2"/>
<evidence type="ECO:0000313" key="2">
    <source>
        <dbReference type="Proteomes" id="UP000186141"/>
    </source>
</evidence>
<dbReference type="Pfam" id="PF05159">
    <property type="entry name" value="Capsule_synth"/>
    <property type="match status" value="4"/>
</dbReference>
<dbReference type="CDD" id="cd16440">
    <property type="entry name" value="beta_Kdo_transferase_KpsC_1"/>
    <property type="match status" value="1"/>
</dbReference>
<dbReference type="CDD" id="cd16439">
    <property type="entry name" value="beta_Kdo_transferase_KpsC_2"/>
    <property type="match status" value="1"/>
</dbReference>
<sequence>MDSPTPKAAQRLWCTDPRLWRPGAVQRILTLSGLPPAPVLPGRAPHAGDQAGVWGRAEPAPRAETWAKARGLHVVRVEDAFLRSVAPALAQRRGDGPFGLLIDRSGGMHFDPSAPSDLETLLARHPLDESALLDRAREGMARLAEHSLSQVNPHDPALPGPPPGYVLIVDQPRDAASIRASGAGYGTFREMLFRAMDDHPGRPVVIRPHPDTIANRRPGHFGPEDMRDGIVLLTDPVAPQVLLEGAIAVYTVSSHLGFEAVLAGHKPQVFGRPFYAGWGLTEDHGGPLPRRHRNLTRAQMFAAAMILAPTWYDPCRDRLCGFETALDQLQAEVRAFRDDRAGHVATGMRMWKRGPLQGVFGREKPLRFAAPHKAARIAQAQGRGRLIWADKGSAESGPGAVWRVEDGLIRSRGLGADLVPPLSLVLDDLGIYYDPTRPSRLEHLIARPLRPGQELRAERLVARLIASGVTKYNLGGAAPQVPEGHRILVPGQVEDDASLRLGGGDVRTNLALLERARAENPGAILLWKPHPDVEAGLRPGKVPAERLHGLVDATLSGVDAAAALGLADEVWTMTSGLGFEAVLRGLPVTCLGAPFYAGWGLTRDLGPVPARRQARPTPAALAYAALIGYPRYRDPITGRPCPVELIVERIADGQTLPRSAVMRVLALAQGALAGHAWIWRR</sequence>
<name>A0A1N7KKX1_9RHOB</name>
<dbReference type="EMBL" id="FTOT01000001">
    <property type="protein sequence ID" value="SIS62080.1"/>
    <property type="molecule type" value="Genomic_DNA"/>
</dbReference>
<dbReference type="GO" id="GO:0015774">
    <property type="term" value="P:polysaccharide transport"/>
    <property type="evidence" value="ECO:0007669"/>
    <property type="project" value="InterPro"/>
</dbReference>
<proteinExistence type="predicted"/>
<dbReference type="GO" id="GO:0000271">
    <property type="term" value="P:polysaccharide biosynthetic process"/>
    <property type="evidence" value="ECO:0007669"/>
    <property type="project" value="InterPro"/>
</dbReference>
<keyword evidence="2" id="KW-1185">Reference proteome</keyword>
<protein>
    <submittedName>
        <fullName evidence="1">Capsular polysaccharide export protein</fullName>
    </submittedName>
</protein>
<dbReference type="Proteomes" id="UP000186141">
    <property type="component" value="Unassembled WGS sequence"/>
</dbReference>
<reference evidence="1 2" key="1">
    <citation type="submission" date="2017-01" db="EMBL/GenBank/DDBJ databases">
        <authorList>
            <person name="Mah S.A."/>
            <person name="Swanson W.J."/>
            <person name="Moy G.W."/>
            <person name="Vacquier V.D."/>
        </authorList>
    </citation>
    <scope>NUCLEOTIDE SEQUENCE [LARGE SCALE GENOMIC DNA]</scope>
    <source>
        <strain evidence="1 2">DSM 26375</strain>
    </source>
</reference>
<dbReference type="RefSeq" id="WP_076528364.1">
    <property type="nucleotide sequence ID" value="NZ_BMEH01000001.1"/>
</dbReference>
<dbReference type="AlphaFoldDB" id="A0A1N7KKX1"/>
<gene>
    <name evidence="1" type="ORF">SAMN05421774_101508</name>
</gene>
<organism evidence="1 2">
    <name type="scientific">Gemmobacter megaterium</name>
    <dbReference type="NCBI Taxonomy" id="1086013"/>
    <lineage>
        <taxon>Bacteria</taxon>
        <taxon>Pseudomonadati</taxon>
        <taxon>Pseudomonadota</taxon>
        <taxon>Alphaproteobacteria</taxon>
        <taxon>Rhodobacterales</taxon>
        <taxon>Paracoccaceae</taxon>
        <taxon>Gemmobacter</taxon>
    </lineage>
</organism>
<evidence type="ECO:0000313" key="1">
    <source>
        <dbReference type="EMBL" id="SIS62080.1"/>
    </source>
</evidence>
<accession>A0A1N7KKX1</accession>
<dbReference type="STRING" id="1086013.SAMN05421774_101508"/>